<dbReference type="EMBL" id="BMMZ01000001">
    <property type="protein sequence ID" value="GGL47483.1"/>
    <property type="molecule type" value="Genomic_DNA"/>
</dbReference>
<accession>A0A917RZK6</accession>
<dbReference type="AlphaFoldDB" id="A0A917RZK6"/>
<protein>
    <submittedName>
        <fullName evidence="1">Uncharacterized protein</fullName>
    </submittedName>
</protein>
<reference evidence="1" key="2">
    <citation type="submission" date="2020-09" db="EMBL/GenBank/DDBJ databases">
        <authorList>
            <person name="Sun Q."/>
            <person name="Zhou Y."/>
        </authorList>
    </citation>
    <scope>NUCLEOTIDE SEQUENCE</scope>
    <source>
        <strain evidence="1">CGMCC 4.7306</strain>
    </source>
</reference>
<proteinExistence type="predicted"/>
<keyword evidence="2" id="KW-1185">Reference proteome</keyword>
<evidence type="ECO:0000313" key="2">
    <source>
        <dbReference type="Proteomes" id="UP000613840"/>
    </source>
</evidence>
<comment type="caution">
    <text evidence="1">The sequence shown here is derived from an EMBL/GenBank/DDBJ whole genome shotgun (WGS) entry which is preliminary data.</text>
</comment>
<organism evidence="1 2">
    <name type="scientific">Microlunatus endophyticus</name>
    <dbReference type="NCBI Taxonomy" id="1716077"/>
    <lineage>
        <taxon>Bacteria</taxon>
        <taxon>Bacillati</taxon>
        <taxon>Actinomycetota</taxon>
        <taxon>Actinomycetes</taxon>
        <taxon>Propionibacteriales</taxon>
        <taxon>Propionibacteriaceae</taxon>
        <taxon>Microlunatus</taxon>
    </lineage>
</organism>
<gene>
    <name evidence="1" type="ORF">GCM10011575_01670</name>
</gene>
<reference evidence="1" key="1">
    <citation type="journal article" date="2014" name="Int. J. Syst. Evol. Microbiol.">
        <title>Complete genome sequence of Corynebacterium casei LMG S-19264T (=DSM 44701T), isolated from a smear-ripened cheese.</title>
        <authorList>
            <consortium name="US DOE Joint Genome Institute (JGI-PGF)"/>
            <person name="Walter F."/>
            <person name="Albersmeier A."/>
            <person name="Kalinowski J."/>
            <person name="Ruckert C."/>
        </authorList>
    </citation>
    <scope>NUCLEOTIDE SEQUENCE</scope>
    <source>
        <strain evidence="1">CGMCC 4.7306</strain>
    </source>
</reference>
<dbReference type="Proteomes" id="UP000613840">
    <property type="component" value="Unassembled WGS sequence"/>
</dbReference>
<sequence>MRFRDRQAADLVLVEPVTTRIAEVGAAYRDFRQLTDDEGPDLLQSRG</sequence>
<dbReference type="RefSeq" id="WP_188893281.1">
    <property type="nucleotide sequence ID" value="NZ_BMMZ01000001.1"/>
</dbReference>
<evidence type="ECO:0000313" key="1">
    <source>
        <dbReference type="EMBL" id="GGL47483.1"/>
    </source>
</evidence>
<name>A0A917RZK6_9ACTN</name>